<comment type="caution">
    <text evidence="2">The sequence shown here is derived from an EMBL/GenBank/DDBJ whole genome shotgun (WGS) entry which is preliminary data.</text>
</comment>
<dbReference type="PANTHER" id="PTHR38706">
    <property type="entry name" value="SI:CH211-198C19.1-RELATED"/>
    <property type="match status" value="1"/>
</dbReference>
<dbReference type="EMBL" id="JAINUG010000490">
    <property type="protein sequence ID" value="KAJ8367289.1"/>
    <property type="molecule type" value="Genomic_DNA"/>
</dbReference>
<keyword evidence="3" id="KW-1185">Reference proteome</keyword>
<protein>
    <submittedName>
        <fullName evidence="2">Uncharacterized protein</fullName>
    </submittedName>
</protein>
<accession>A0AAD7R734</accession>
<name>A0AAD7R734_9TELE</name>
<evidence type="ECO:0000313" key="3">
    <source>
        <dbReference type="Proteomes" id="UP001221898"/>
    </source>
</evidence>
<sequence>MAVIPVLMTVEELSGVTFGHRSPRHGLKLLHWFSAECVKFYEDRDMELQCDPDNGDYGFHHYGNFEDLLPSCDTYFEVGNLNTFIHFGAQDLPAYVREAYRSQRNSYDERNKDRIIISLDRATRLIGEVYITEHLPGRRDFDPDGTYLLSLDILRQAGNSRLFDFLTRARFSLIMNLVGVPGESFDSFPDSDKTEDEGEEESCGSGEWEGLESRTSSPSSEQKDYPKYLYRKKQSFDPKTMVVLLDLSAPQLEVRTTWGGNALVTWHGVPRTLAYSTWVGLFRGNAEPDESYLVMIRIEGRTSGSQETSEPLNHGLQVRFFTDFLSYSTWRGPEFDATGGVDPTPIPGFQAALQLYTENGYVLARLYIYKAFADWRSIFYYSWVGLYALDGDGATKYKTYQWAMSFTKETRPDRQEALDYDVYLYQFGDKRIAPGVQARFFTSRGYSEERTRTEPWEGGGTGSLRGTFG</sequence>
<organism evidence="2 3">
    <name type="scientific">Aldrovandia affinis</name>
    <dbReference type="NCBI Taxonomy" id="143900"/>
    <lineage>
        <taxon>Eukaryota</taxon>
        <taxon>Metazoa</taxon>
        <taxon>Chordata</taxon>
        <taxon>Craniata</taxon>
        <taxon>Vertebrata</taxon>
        <taxon>Euteleostomi</taxon>
        <taxon>Actinopterygii</taxon>
        <taxon>Neopterygii</taxon>
        <taxon>Teleostei</taxon>
        <taxon>Notacanthiformes</taxon>
        <taxon>Halosauridae</taxon>
        <taxon>Aldrovandia</taxon>
    </lineage>
</organism>
<feature type="compositionally biased region" description="Acidic residues" evidence="1">
    <location>
        <begin position="193"/>
        <end position="202"/>
    </location>
</feature>
<dbReference type="PANTHER" id="PTHR38706:SF2">
    <property type="match status" value="1"/>
</dbReference>
<proteinExistence type="predicted"/>
<dbReference type="AlphaFoldDB" id="A0AAD7R734"/>
<evidence type="ECO:0000256" key="1">
    <source>
        <dbReference type="SAM" id="MobiDB-lite"/>
    </source>
</evidence>
<evidence type="ECO:0000313" key="2">
    <source>
        <dbReference type="EMBL" id="KAJ8367289.1"/>
    </source>
</evidence>
<gene>
    <name evidence="2" type="ORF">AAFF_G00323500</name>
</gene>
<feature type="region of interest" description="Disordered" evidence="1">
    <location>
        <begin position="186"/>
        <end position="224"/>
    </location>
</feature>
<dbReference type="Proteomes" id="UP001221898">
    <property type="component" value="Unassembled WGS sequence"/>
</dbReference>
<reference evidence="2" key="1">
    <citation type="journal article" date="2023" name="Science">
        <title>Genome structures resolve the early diversification of teleost fishes.</title>
        <authorList>
            <person name="Parey E."/>
            <person name="Louis A."/>
            <person name="Montfort J."/>
            <person name="Bouchez O."/>
            <person name="Roques C."/>
            <person name="Iampietro C."/>
            <person name="Lluch J."/>
            <person name="Castinel A."/>
            <person name="Donnadieu C."/>
            <person name="Desvignes T."/>
            <person name="Floi Bucao C."/>
            <person name="Jouanno E."/>
            <person name="Wen M."/>
            <person name="Mejri S."/>
            <person name="Dirks R."/>
            <person name="Jansen H."/>
            <person name="Henkel C."/>
            <person name="Chen W.J."/>
            <person name="Zahm M."/>
            <person name="Cabau C."/>
            <person name="Klopp C."/>
            <person name="Thompson A.W."/>
            <person name="Robinson-Rechavi M."/>
            <person name="Braasch I."/>
            <person name="Lecointre G."/>
            <person name="Bobe J."/>
            <person name="Postlethwait J.H."/>
            <person name="Berthelot C."/>
            <person name="Roest Crollius H."/>
            <person name="Guiguen Y."/>
        </authorList>
    </citation>
    <scope>NUCLEOTIDE SEQUENCE</scope>
    <source>
        <strain evidence="2">NC1722</strain>
    </source>
</reference>